<name>A0A2V4N003_9ACTN</name>
<accession>A0A2V4N003</accession>
<dbReference type="Gene3D" id="3.40.109.10">
    <property type="entry name" value="NADH Oxidase"/>
    <property type="match status" value="1"/>
</dbReference>
<evidence type="ECO:0000313" key="3">
    <source>
        <dbReference type="EMBL" id="PYC66071.1"/>
    </source>
</evidence>
<dbReference type="SUPFAM" id="SSF55469">
    <property type="entry name" value="FMN-dependent nitroreductase-like"/>
    <property type="match status" value="1"/>
</dbReference>
<evidence type="ECO:0000259" key="2">
    <source>
        <dbReference type="Pfam" id="PF00881"/>
    </source>
</evidence>
<evidence type="ECO:0000256" key="1">
    <source>
        <dbReference type="SAM" id="MobiDB-lite"/>
    </source>
</evidence>
<dbReference type="Proteomes" id="UP000248039">
    <property type="component" value="Unassembled WGS sequence"/>
</dbReference>
<dbReference type="InterPro" id="IPR000415">
    <property type="entry name" value="Nitroreductase-like"/>
</dbReference>
<evidence type="ECO:0000313" key="4">
    <source>
        <dbReference type="Proteomes" id="UP000248039"/>
    </source>
</evidence>
<protein>
    <recommendedName>
        <fullName evidence="2">Nitroreductase domain-containing protein</fullName>
    </recommendedName>
</protein>
<dbReference type="GO" id="GO:0016491">
    <property type="term" value="F:oxidoreductase activity"/>
    <property type="evidence" value="ECO:0007669"/>
    <property type="project" value="InterPro"/>
</dbReference>
<keyword evidence="4" id="KW-1185">Reference proteome</keyword>
<organism evidence="3 4">
    <name type="scientific">Streptomyces tateyamensis</name>
    <dbReference type="NCBI Taxonomy" id="565073"/>
    <lineage>
        <taxon>Bacteria</taxon>
        <taxon>Bacillati</taxon>
        <taxon>Actinomycetota</taxon>
        <taxon>Actinomycetes</taxon>
        <taxon>Kitasatosporales</taxon>
        <taxon>Streptomycetaceae</taxon>
        <taxon>Streptomyces</taxon>
    </lineage>
</organism>
<dbReference type="Pfam" id="PF00881">
    <property type="entry name" value="Nitroreductase"/>
    <property type="match status" value="1"/>
</dbReference>
<feature type="region of interest" description="Disordered" evidence="1">
    <location>
        <begin position="114"/>
        <end position="137"/>
    </location>
</feature>
<dbReference type="RefSeq" id="WP_110673382.1">
    <property type="nucleotide sequence ID" value="NZ_PYBW01000186.1"/>
</dbReference>
<proteinExistence type="predicted"/>
<comment type="caution">
    <text evidence="3">The sequence shown here is derived from an EMBL/GenBank/DDBJ whole genome shotgun (WGS) entry which is preliminary data.</text>
</comment>
<dbReference type="EMBL" id="PYBW01000186">
    <property type="protein sequence ID" value="PYC66071.1"/>
    <property type="molecule type" value="Genomic_DNA"/>
</dbReference>
<gene>
    <name evidence="3" type="ORF">C7C46_31765</name>
</gene>
<reference evidence="3 4" key="1">
    <citation type="submission" date="2018-03" db="EMBL/GenBank/DDBJ databases">
        <title>Bioinformatic expansion and discovery of thiopeptide antibiotics.</title>
        <authorList>
            <person name="Schwalen C.J."/>
            <person name="Hudson G.A."/>
            <person name="Mitchell D.A."/>
        </authorList>
    </citation>
    <scope>NUCLEOTIDE SEQUENCE [LARGE SCALE GENOMIC DNA]</scope>
    <source>
        <strain evidence="3 4">ATCC 21389</strain>
    </source>
</reference>
<feature type="domain" description="Nitroreductase" evidence="2">
    <location>
        <begin position="48"/>
        <end position="108"/>
    </location>
</feature>
<sequence>MAGPWCSDSGTGFNQNGWFDDGAAGWVGLDDTPRRPRPLPRPGPLCHRYGLRALRLGVLESGHLAQTLLLTATASGLASTPIAGFDDDLAHELLALDDMDQPLQYCCPWGAPGTAEARAPARKPGRGPFQRRWVEQE</sequence>
<dbReference type="InterPro" id="IPR029479">
    <property type="entry name" value="Nitroreductase"/>
</dbReference>
<dbReference type="AlphaFoldDB" id="A0A2V4N003"/>